<evidence type="ECO:0000256" key="4">
    <source>
        <dbReference type="ARBA" id="ARBA00022692"/>
    </source>
</evidence>
<feature type="transmembrane region" description="Helical" evidence="7">
    <location>
        <begin position="55"/>
        <end position="76"/>
    </location>
</feature>
<dbReference type="Pfam" id="PF05977">
    <property type="entry name" value="MFS_3"/>
    <property type="match status" value="1"/>
</dbReference>
<dbReference type="PANTHER" id="PTHR23513">
    <property type="entry name" value="INTEGRAL MEMBRANE EFFLUX PROTEIN-RELATED"/>
    <property type="match status" value="1"/>
</dbReference>
<feature type="transmembrane region" description="Helical" evidence="7">
    <location>
        <begin position="151"/>
        <end position="175"/>
    </location>
</feature>
<gene>
    <name evidence="9" type="ORF">EV189_1064</name>
</gene>
<feature type="transmembrane region" description="Helical" evidence="7">
    <location>
        <begin position="315"/>
        <end position="335"/>
    </location>
</feature>
<proteinExistence type="predicted"/>
<evidence type="ECO:0000259" key="8">
    <source>
        <dbReference type="PROSITE" id="PS50850"/>
    </source>
</evidence>
<feature type="transmembrane region" description="Helical" evidence="7">
    <location>
        <begin position="88"/>
        <end position="105"/>
    </location>
</feature>
<dbReference type="PANTHER" id="PTHR23513:SF9">
    <property type="entry name" value="ENTEROBACTIN EXPORTER ENTS"/>
    <property type="match status" value="1"/>
</dbReference>
<evidence type="ECO:0000313" key="9">
    <source>
        <dbReference type="EMBL" id="RZS91812.1"/>
    </source>
</evidence>
<evidence type="ECO:0000313" key="10">
    <source>
        <dbReference type="Proteomes" id="UP000293638"/>
    </source>
</evidence>
<keyword evidence="6 7" id="KW-0472">Membrane</keyword>
<evidence type="ECO:0000256" key="3">
    <source>
        <dbReference type="ARBA" id="ARBA00022475"/>
    </source>
</evidence>
<dbReference type="SUPFAM" id="SSF103473">
    <property type="entry name" value="MFS general substrate transporter"/>
    <property type="match status" value="1"/>
</dbReference>
<sequence>MVRVLDRVRHVALDVRPLSVAPYRRLWAAEAVSSIGVQLTAVAVSVQVYDITGRSFWVGVLGAVGLVPLVLLGLFGGALADALDRRKLVLVSATCGWLCTIGLLLNDLTGLDSLPLLLLLVAVQSGAFAVSQPTLGAIIPRLLPPDLVPSANTLAFTTFNLSSVTGPLLASLLLSVGSYRLAYAGDALLFTVMLYAVVRLPAIPPAHDVASPGWRSVVEGLRFIATRPVLLLSFGVDIIAMVLAMPRAMFPQAAHDWFGAQQDAGWLYASIALGAVLGGLSSGWIGRVRRQGVALVTAVVCWGLAVAAAGLARQLWVAVLLLAVAGSADLVSAVYRQTILQVYAPDEMRGRMQGVFTVVVAGGPRLGDLRAGASVGLVGLGGAWVGGGLACAVLVVVLALAFPALLAYSAVARGSASDSVAE</sequence>
<dbReference type="OrthoDB" id="5494559at2"/>
<keyword evidence="3" id="KW-1003">Cell membrane</keyword>
<feature type="transmembrane region" description="Helical" evidence="7">
    <location>
        <begin position="181"/>
        <end position="202"/>
    </location>
</feature>
<keyword evidence="2" id="KW-0813">Transport</keyword>
<evidence type="ECO:0000256" key="5">
    <source>
        <dbReference type="ARBA" id="ARBA00022989"/>
    </source>
</evidence>
<evidence type="ECO:0000256" key="7">
    <source>
        <dbReference type="SAM" id="Phobius"/>
    </source>
</evidence>
<feature type="transmembrane region" description="Helical" evidence="7">
    <location>
        <begin position="117"/>
        <end position="139"/>
    </location>
</feature>
<evidence type="ECO:0000256" key="1">
    <source>
        <dbReference type="ARBA" id="ARBA00004429"/>
    </source>
</evidence>
<dbReference type="InterPro" id="IPR036259">
    <property type="entry name" value="MFS_trans_sf"/>
</dbReference>
<dbReference type="EMBL" id="SGXD01000001">
    <property type="protein sequence ID" value="RZS91812.1"/>
    <property type="molecule type" value="Genomic_DNA"/>
</dbReference>
<dbReference type="InterPro" id="IPR020846">
    <property type="entry name" value="MFS_dom"/>
</dbReference>
<name>A0A4Q7NZE8_9ACTN</name>
<dbReference type="AlphaFoldDB" id="A0A4Q7NZE8"/>
<reference evidence="9 10" key="1">
    <citation type="submission" date="2019-02" db="EMBL/GenBank/DDBJ databases">
        <title>Genomic Encyclopedia of Type Strains, Phase IV (KMG-IV): sequencing the most valuable type-strain genomes for metagenomic binning, comparative biology and taxonomic classification.</title>
        <authorList>
            <person name="Goeker M."/>
        </authorList>
    </citation>
    <scope>NUCLEOTIDE SEQUENCE [LARGE SCALE GENOMIC DNA]</scope>
    <source>
        <strain evidence="9 10">DSM 45622</strain>
    </source>
</reference>
<comment type="caution">
    <text evidence="9">The sequence shown here is derived from an EMBL/GenBank/DDBJ whole genome shotgun (WGS) entry which is preliminary data.</text>
</comment>
<dbReference type="GO" id="GO:0005886">
    <property type="term" value="C:plasma membrane"/>
    <property type="evidence" value="ECO:0007669"/>
    <property type="project" value="UniProtKB-SubCell"/>
</dbReference>
<feature type="transmembrane region" description="Helical" evidence="7">
    <location>
        <begin position="265"/>
        <end position="285"/>
    </location>
</feature>
<feature type="transmembrane region" description="Helical" evidence="7">
    <location>
        <begin position="292"/>
        <end position="309"/>
    </location>
</feature>
<organism evidence="9 10">
    <name type="scientific">Motilibacter rhizosphaerae</name>
    <dbReference type="NCBI Taxonomy" id="598652"/>
    <lineage>
        <taxon>Bacteria</taxon>
        <taxon>Bacillati</taxon>
        <taxon>Actinomycetota</taxon>
        <taxon>Actinomycetes</taxon>
        <taxon>Motilibacterales</taxon>
        <taxon>Motilibacteraceae</taxon>
        <taxon>Motilibacter</taxon>
    </lineage>
</organism>
<feature type="transmembrane region" description="Helical" evidence="7">
    <location>
        <begin position="384"/>
        <end position="408"/>
    </location>
</feature>
<dbReference type="Proteomes" id="UP000293638">
    <property type="component" value="Unassembled WGS sequence"/>
</dbReference>
<evidence type="ECO:0000256" key="2">
    <source>
        <dbReference type="ARBA" id="ARBA00022448"/>
    </source>
</evidence>
<keyword evidence="5 7" id="KW-1133">Transmembrane helix</keyword>
<dbReference type="GO" id="GO:0022857">
    <property type="term" value="F:transmembrane transporter activity"/>
    <property type="evidence" value="ECO:0007669"/>
    <property type="project" value="InterPro"/>
</dbReference>
<dbReference type="InterPro" id="IPR010290">
    <property type="entry name" value="TM_effector"/>
</dbReference>
<protein>
    <submittedName>
        <fullName evidence="9">Putative MFS family arabinose efflux permease</fullName>
    </submittedName>
</protein>
<keyword evidence="10" id="KW-1185">Reference proteome</keyword>
<feature type="transmembrane region" description="Helical" evidence="7">
    <location>
        <begin position="223"/>
        <end position="245"/>
    </location>
</feature>
<dbReference type="PROSITE" id="PS50850">
    <property type="entry name" value="MFS"/>
    <property type="match status" value="1"/>
</dbReference>
<dbReference type="CDD" id="cd06173">
    <property type="entry name" value="MFS_MefA_like"/>
    <property type="match status" value="1"/>
</dbReference>
<keyword evidence="4 7" id="KW-0812">Transmembrane</keyword>
<evidence type="ECO:0000256" key="6">
    <source>
        <dbReference type="ARBA" id="ARBA00023136"/>
    </source>
</evidence>
<accession>A0A4Q7NZE8</accession>
<dbReference type="Gene3D" id="1.20.1250.20">
    <property type="entry name" value="MFS general substrate transporter like domains"/>
    <property type="match status" value="1"/>
</dbReference>
<feature type="domain" description="Major facilitator superfamily (MFS) profile" evidence="8">
    <location>
        <begin position="221"/>
        <end position="422"/>
    </location>
</feature>
<comment type="subcellular location">
    <subcellularLocation>
        <location evidence="1">Cell inner membrane</location>
        <topology evidence="1">Multi-pass membrane protein</topology>
    </subcellularLocation>
</comment>